<dbReference type="Gene3D" id="3.20.20.300">
    <property type="entry name" value="Glycoside hydrolase, family 3, N-terminal domain"/>
    <property type="match status" value="1"/>
</dbReference>
<sequence length="690" mass="77476">MDKKMDWKAYRLTYTKQAKDILKTLSLEEKVSLMSGSEIRSEVRGAIRKKLKVHYNEHPYRAGGIKEKDIPAMLFADGTRGVVCGCKKSTCFPVASMRGAAFDPELEEEIGRAIAEEVLDVGANFFGGVCVNLPYHPGWGRAQEVYGEDPYLLGRMGSALVRGVQENGVIACVKHFAFNSMENARFKVSIECDKRAEREIFLSHFKKCIDAGAGSVMSAYNRYQGAMCGENEYLLRQVLRNEWDFDGFTICDFVWGVKDTVASASSGLDIEMPITHFYGEKLLEAVREGEVTEQTIDESALRIIRTLLAHEHFIEEHKKEGSCDYRKHQELALQCAREGITLLKNEDQLLPIDCKKGKKIVVLGSYADRENIGDRGSSQVYAPYVVTILQGITEYPSDAEVIYYSGESASHCRRLAKEADVVVIVAGNDYLDEGECVANESADVTVQNEGGDRTDCLGLKEEQLRIIDAVGKVRQDAVVVLVGGSMILMDEWEDRVGAILMAYYPGMEGGKAVADVLFGKTNPGGKLPFVIPKKKEDLPEIDWDAEEFRYDYYHGYTLLNKSHVKPLYPFGYGLSYTTFTLAGMKVWRDEENLYASVIAKNTGKREGSEVVQMYVGAADSKVERPEYVLKDFQKIRLDAGEEKEVKLVCPIREMAYFDEGRNEFVAEFSIPYEVYVGTSSLRENLWVRKV</sequence>
<evidence type="ECO:0000259" key="3">
    <source>
        <dbReference type="SMART" id="SM01217"/>
    </source>
</evidence>
<comment type="similarity">
    <text evidence="1">Belongs to the glycosyl hydrolase 3 family.</text>
</comment>
<dbReference type="GO" id="GO:0009251">
    <property type="term" value="P:glucan catabolic process"/>
    <property type="evidence" value="ECO:0007669"/>
    <property type="project" value="TreeGrafter"/>
</dbReference>
<dbReference type="InterPro" id="IPR036962">
    <property type="entry name" value="Glyco_hydro_3_N_sf"/>
</dbReference>
<dbReference type="InterPro" id="IPR017853">
    <property type="entry name" value="GH"/>
</dbReference>
<organism evidence="4 5">
    <name type="scientific">Coprococcus comes</name>
    <dbReference type="NCBI Taxonomy" id="410072"/>
    <lineage>
        <taxon>Bacteria</taxon>
        <taxon>Bacillati</taxon>
        <taxon>Bacillota</taxon>
        <taxon>Clostridia</taxon>
        <taxon>Lachnospirales</taxon>
        <taxon>Lachnospiraceae</taxon>
        <taxon>Coprococcus</taxon>
    </lineage>
</organism>
<dbReference type="InterPro" id="IPR002772">
    <property type="entry name" value="Glyco_hydro_3_C"/>
</dbReference>
<evidence type="ECO:0000313" key="5">
    <source>
        <dbReference type="Proteomes" id="UP000095362"/>
    </source>
</evidence>
<feature type="domain" description="Fibronectin type III-like" evidence="3">
    <location>
        <begin position="609"/>
        <end position="680"/>
    </location>
</feature>
<evidence type="ECO:0000256" key="2">
    <source>
        <dbReference type="ARBA" id="ARBA00022801"/>
    </source>
</evidence>
<dbReference type="SUPFAM" id="SSF51445">
    <property type="entry name" value="(Trans)glycosidases"/>
    <property type="match status" value="1"/>
</dbReference>
<evidence type="ECO:0000256" key="1">
    <source>
        <dbReference type="ARBA" id="ARBA00005336"/>
    </source>
</evidence>
<keyword evidence="2 4" id="KW-0378">Hydrolase</keyword>
<dbReference type="InterPro" id="IPR026891">
    <property type="entry name" value="Fn3-like"/>
</dbReference>
<proteinExistence type="inferred from homology"/>
<protein>
    <submittedName>
        <fullName evidence="4">Thermostable beta-glucosidase B</fullName>
        <ecNumber evidence="4">3.2.1.21</ecNumber>
    </submittedName>
</protein>
<dbReference type="PANTHER" id="PTHR42715">
    <property type="entry name" value="BETA-GLUCOSIDASE"/>
    <property type="match status" value="1"/>
</dbReference>
<dbReference type="PANTHER" id="PTHR42715:SF3">
    <property type="entry name" value="BETA-GLUCOSIDASE B-RELATED"/>
    <property type="match status" value="1"/>
</dbReference>
<dbReference type="EC" id="3.2.1.21" evidence="4"/>
<dbReference type="InterPro" id="IPR050288">
    <property type="entry name" value="Cellulose_deg_GH3"/>
</dbReference>
<dbReference type="InterPro" id="IPR001764">
    <property type="entry name" value="Glyco_hydro_3_N"/>
</dbReference>
<dbReference type="Pfam" id="PF00933">
    <property type="entry name" value="Glyco_hydro_3"/>
    <property type="match status" value="1"/>
</dbReference>
<dbReference type="AlphaFoldDB" id="A0A173WI32"/>
<dbReference type="InterPro" id="IPR013783">
    <property type="entry name" value="Ig-like_fold"/>
</dbReference>
<dbReference type="Proteomes" id="UP000095362">
    <property type="component" value="Unassembled WGS sequence"/>
</dbReference>
<name>A0A173WI32_9FIRM</name>
<evidence type="ECO:0000313" key="4">
    <source>
        <dbReference type="EMBL" id="CUN38596.1"/>
    </source>
</evidence>
<accession>A0A173WI32</accession>
<gene>
    <name evidence="4" type="primary">bglB</name>
    <name evidence="4" type="ORF">ERS852481_00027</name>
</gene>
<dbReference type="Pfam" id="PF14310">
    <property type="entry name" value="Fn3-like"/>
    <property type="match status" value="1"/>
</dbReference>
<dbReference type="EMBL" id="CYZK01000001">
    <property type="protein sequence ID" value="CUN38596.1"/>
    <property type="molecule type" value="Genomic_DNA"/>
</dbReference>
<dbReference type="SUPFAM" id="SSF52279">
    <property type="entry name" value="Beta-D-glucan exohydrolase, C-terminal domain"/>
    <property type="match status" value="1"/>
</dbReference>
<dbReference type="RefSeq" id="WP_242856224.1">
    <property type="nucleotide sequence ID" value="NZ_CYZK01000001.1"/>
</dbReference>
<dbReference type="GO" id="GO:0008422">
    <property type="term" value="F:beta-glucosidase activity"/>
    <property type="evidence" value="ECO:0007669"/>
    <property type="project" value="UniProtKB-EC"/>
</dbReference>
<dbReference type="SMART" id="SM01217">
    <property type="entry name" value="Fn3_like"/>
    <property type="match status" value="1"/>
</dbReference>
<dbReference type="PRINTS" id="PR00133">
    <property type="entry name" value="GLHYDRLASE3"/>
</dbReference>
<dbReference type="InterPro" id="IPR036881">
    <property type="entry name" value="Glyco_hydro_3_C_sf"/>
</dbReference>
<keyword evidence="4" id="KW-0326">Glycosidase</keyword>
<dbReference type="Gene3D" id="3.40.50.1700">
    <property type="entry name" value="Glycoside hydrolase family 3 C-terminal domain"/>
    <property type="match status" value="1"/>
</dbReference>
<dbReference type="Gene3D" id="2.60.40.10">
    <property type="entry name" value="Immunoglobulins"/>
    <property type="match status" value="1"/>
</dbReference>
<dbReference type="Pfam" id="PF01915">
    <property type="entry name" value="Glyco_hydro_3_C"/>
    <property type="match status" value="1"/>
</dbReference>
<reference evidence="4 5" key="1">
    <citation type="submission" date="2015-09" db="EMBL/GenBank/DDBJ databases">
        <authorList>
            <consortium name="Pathogen Informatics"/>
        </authorList>
    </citation>
    <scope>NUCLEOTIDE SEQUENCE [LARGE SCALE GENOMIC DNA]</scope>
    <source>
        <strain evidence="4 5">2789STDY5834866</strain>
    </source>
</reference>